<gene>
    <name evidence="1" type="ORF">ACFSJT_08965</name>
</gene>
<protein>
    <recommendedName>
        <fullName evidence="3">Bacteriocin-type signal sequence</fullName>
    </recommendedName>
</protein>
<dbReference type="Proteomes" id="UP001597344">
    <property type="component" value="Unassembled WGS sequence"/>
</dbReference>
<accession>A0ABW5AYR6</accession>
<dbReference type="EMBL" id="JBHUHY010000006">
    <property type="protein sequence ID" value="MFD2186921.1"/>
    <property type="molecule type" value="Genomic_DNA"/>
</dbReference>
<evidence type="ECO:0000313" key="1">
    <source>
        <dbReference type="EMBL" id="MFD2186921.1"/>
    </source>
</evidence>
<reference evidence="2" key="1">
    <citation type="journal article" date="2019" name="Int. J. Syst. Evol. Microbiol.">
        <title>The Global Catalogue of Microorganisms (GCM) 10K type strain sequencing project: providing services to taxonomists for standard genome sequencing and annotation.</title>
        <authorList>
            <consortium name="The Broad Institute Genomics Platform"/>
            <consortium name="The Broad Institute Genome Sequencing Center for Infectious Disease"/>
            <person name="Wu L."/>
            <person name="Ma J."/>
        </authorList>
    </citation>
    <scope>NUCLEOTIDE SEQUENCE [LARGE SCALE GENOMIC DNA]</scope>
    <source>
        <strain evidence="2">DT92</strain>
    </source>
</reference>
<evidence type="ECO:0008006" key="3">
    <source>
        <dbReference type="Google" id="ProtNLM"/>
    </source>
</evidence>
<dbReference type="RefSeq" id="WP_378319916.1">
    <property type="nucleotide sequence ID" value="NZ_JBHUHY010000006.1"/>
</dbReference>
<organism evidence="1 2">
    <name type="scientific">Aquimarina celericrescens</name>
    <dbReference type="NCBI Taxonomy" id="1964542"/>
    <lineage>
        <taxon>Bacteria</taxon>
        <taxon>Pseudomonadati</taxon>
        <taxon>Bacteroidota</taxon>
        <taxon>Flavobacteriia</taxon>
        <taxon>Flavobacteriales</taxon>
        <taxon>Flavobacteriaceae</taxon>
        <taxon>Aquimarina</taxon>
    </lineage>
</organism>
<evidence type="ECO:0000313" key="2">
    <source>
        <dbReference type="Proteomes" id="UP001597344"/>
    </source>
</evidence>
<proteinExistence type="predicted"/>
<name>A0ABW5AYR6_9FLAO</name>
<keyword evidence="2" id="KW-1185">Reference proteome</keyword>
<comment type="caution">
    <text evidence="1">The sequence shown here is derived from an EMBL/GenBank/DDBJ whole genome shotgun (WGS) entry which is preliminary data.</text>
</comment>
<sequence length="56" mass="5970">MKKSLKSLQLKKEVITKLEQDKVKGGCPQPGGPGATRFCITNGPLNTCPPPGVQCF</sequence>